<dbReference type="Gene3D" id="3.40.960.10">
    <property type="entry name" value="VSR Endonuclease"/>
    <property type="match status" value="1"/>
</dbReference>
<protein>
    <submittedName>
        <fullName evidence="1">Uncharacterized protein</fullName>
    </submittedName>
</protein>
<proteinExistence type="predicted"/>
<gene>
    <name evidence="1" type="ORF">TH6_01415</name>
</gene>
<evidence type="ECO:0000313" key="1">
    <source>
        <dbReference type="EMBL" id="RCK25312.1"/>
    </source>
</evidence>
<sequence length="408" mass="46415">MPNQDFPESEAGLIQIPVKLDGKMLVDGIVQDLGTPGMTPVLAIERALEAHIYQAFSGAFSDMLIKPPTIKLHSNYFKRRFASLAELVEIGYETWYFEVTIATRPENGFDKVMLAATDLELIPISYGWGVSRVHQVKVKKLKKQTNHLVRINHIRVGAAVIRIIMDRLIETPPVQPMIANFDPVTGSRGMRIVSFDHMVSGQKSLCECARTFHSSLPAPTDRDGSHFTALGEYLSQCNYKLDICHICIAKSLPEDKRYGRSIETNFKVYVDQVMCDRGVDNRTAQAEVMHVLGLSRWQRESELYGIVRDLFPDYKVLREASPEWLGRMRIDIYVPDLGLAVEYQGEQHYRPVTAFGGEDAHSKVVERDRLKRQLCARNNVEVVDFRFDAPITKTAVKSRLRRFLESDQ</sequence>
<evidence type="ECO:0000313" key="2">
    <source>
        <dbReference type="Proteomes" id="UP000253061"/>
    </source>
</evidence>
<dbReference type="AlphaFoldDB" id="A0A367VLL4"/>
<reference evidence="1 2" key="1">
    <citation type="submission" date="2014-07" db="EMBL/GenBank/DDBJ databases">
        <title>Draft genome sequence of Thalassospira profundimaris R8-17.</title>
        <authorList>
            <person name="Lai Q."/>
            <person name="Shao Z."/>
        </authorList>
    </citation>
    <scope>NUCLEOTIDE SEQUENCE [LARGE SCALE GENOMIC DNA]</scope>
    <source>
        <strain evidence="1 2">R8-17</strain>
    </source>
</reference>
<dbReference type="RefSeq" id="WP_062956605.1">
    <property type="nucleotide sequence ID" value="NZ_JPWB01000001.1"/>
</dbReference>
<comment type="caution">
    <text evidence="1">The sequence shown here is derived from an EMBL/GenBank/DDBJ whole genome shotgun (WGS) entry which is preliminary data.</text>
</comment>
<name>A0A367VLL4_9PROT</name>
<dbReference type="Proteomes" id="UP000253061">
    <property type="component" value="Unassembled WGS sequence"/>
</dbReference>
<accession>A0A367VLL4</accession>
<organism evidence="1 2">
    <name type="scientific">Thalassospira profundimaris</name>
    <dbReference type="NCBI Taxonomy" id="502049"/>
    <lineage>
        <taxon>Bacteria</taxon>
        <taxon>Pseudomonadati</taxon>
        <taxon>Pseudomonadota</taxon>
        <taxon>Alphaproteobacteria</taxon>
        <taxon>Rhodospirillales</taxon>
        <taxon>Thalassospiraceae</taxon>
        <taxon>Thalassospira</taxon>
    </lineage>
</organism>
<dbReference type="EMBL" id="JPWB01000001">
    <property type="protein sequence ID" value="RCK25312.1"/>
    <property type="molecule type" value="Genomic_DNA"/>
</dbReference>